<gene>
    <name evidence="3" type="ORF">TPC1_17463</name>
</gene>
<feature type="region of interest" description="Disordered" evidence="1">
    <location>
        <begin position="1"/>
        <end position="29"/>
    </location>
</feature>
<feature type="domain" description="VWFA" evidence="2">
    <location>
        <begin position="79"/>
        <end position="261"/>
    </location>
</feature>
<dbReference type="EMBL" id="GDID01005568">
    <property type="protein sequence ID" value="JAP91038.1"/>
    <property type="molecule type" value="Transcribed_RNA"/>
</dbReference>
<evidence type="ECO:0000256" key="1">
    <source>
        <dbReference type="SAM" id="MobiDB-lite"/>
    </source>
</evidence>
<dbReference type="Pfam" id="PF14623">
    <property type="entry name" value="Vint"/>
    <property type="match status" value="1"/>
</dbReference>
<sequence length="614" mass="69910">AQEPYQPQYQQQAQEPYQPQYQQQNSYQQQQQQYPQPYQQYMYEQMQQQMYEQMQITYDVKDQVYVKVVPTEKIQKQKLWLFNVDVSGSMDCAAGRSDAECDGLSRLDLVKHSLKTVLNQLNEEDFIALIQFSDDANLVGDILQMTEDNKKVMSDTVDQLCTIGGTNIFSSIVLSHKICQEHKDKEAISLLLTDGDSIEPQGGTGACFQKMQDTYPLTMHCFGYGYSLNTKLLFGVAQAGKGGFYYVPDQSMVGTCFVNFAASAKCLYQNNVSVGGVQLQTLYTNKPRYFVCPSDAYFQPEQKGEVEQIENIQARELLVKALLKIINVWDYKPQFIDELNELYEQLQQLPQTEFITTLLDDIKNDDDSKGQLQKSVSKEDWFRSWGLNHVCAFTRAHQLQLCTNFKDASLQFYAFDDFTKYQEEAEQIFCKLPPPKPSRNYGDYQQGSVSMANYYNCSGGCISGQCKVGDKVVSELKAGDVVGNSVVKTVVKMNIQKEIEMCRIQDLIITPWHPVNVSGKWVFPSQIARIEKIYVDAFYSFEVTGEQCIQVENVKCASLNHQLKGEVIEHDYFGTEKVIEDLKKIGGYESGFVELGNVKFVKVAQDANICGMVQ</sequence>
<dbReference type="InterPro" id="IPR036465">
    <property type="entry name" value="vWFA_dom_sf"/>
</dbReference>
<reference evidence="3" key="1">
    <citation type="submission" date="2015-07" db="EMBL/GenBank/DDBJ databases">
        <title>Adaptation to a free-living lifestyle via gene acquisitions in the diplomonad Trepomonas sp. PC1.</title>
        <authorList>
            <person name="Xu F."/>
            <person name="Jerlstrom-Hultqvist J."/>
            <person name="Kolisko M."/>
            <person name="Simpson A.G.B."/>
            <person name="Roger A.J."/>
            <person name="Svard S.G."/>
            <person name="Andersson J.O."/>
        </authorList>
    </citation>
    <scope>NUCLEOTIDE SEQUENCE</scope>
    <source>
        <strain evidence="3">PC1</strain>
    </source>
</reference>
<dbReference type="InterPro" id="IPR039510">
    <property type="entry name" value="Vint_dom"/>
</dbReference>
<dbReference type="InterPro" id="IPR032838">
    <property type="entry name" value="Vwaint_dom"/>
</dbReference>
<dbReference type="SMART" id="SM00327">
    <property type="entry name" value="VWA"/>
    <property type="match status" value="1"/>
</dbReference>
<dbReference type="SUPFAM" id="SSF81995">
    <property type="entry name" value="beta-sandwich domain of Sec23/24"/>
    <property type="match status" value="1"/>
</dbReference>
<dbReference type="Pfam" id="PF13519">
    <property type="entry name" value="VWA_2"/>
    <property type="match status" value="1"/>
</dbReference>
<dbReference type="Gene3D" id="3.40.50.410">
    <property type="entry name" value="von Willebrand factor, type A domain"/>
    <property type="match status" value="1"/>
</dbReference>
<dbReference type="SUPFAM" id="SSF53300">
    <property type="entry name" value="vWA-like"/>
    <property type="match status" value="1"/>
</dbReference>
<dbReference type="InterPro" id="IPR002035">
    <property type="entry name" value="VWF_A"/>
</dbReference>
<organism evidence="3">
    <name type="scientific">Trepomonas sp. PC1</name>
    <dbReference type="NCBI Taxonomy" id="1076344"/>
    <lineage>
        <taxon>Eukaryota</taxon>
        <taxon>Metamonada</taxon>
        <taxon>Diplomonadida</taxon>
        <taxon>Hexamitidae</taxon>
        <taxon>Hexamitinae</taxon>
        <taxon>Trepomonas</taxon>
    </lineage>
</organism>
<evidence type="ECO:0000259" key="2">
    <source>
        <dbReference type="PROSITE" id="PS50234"/>
    </source>
</evidence>
<dbReference type="PROSITE" id="PS50234">
    <property type="entry name" value="VWFA"/>
    <property type="match status" value="1"/>
</dbReference>
<accession>A0A146K3M2</accession>
<dbReference type="PANTHER" id="PTHR10579">
    <property type="entry name" value="CALCIUM-ACTIVATED CHLORIDE CHANNEL REGULATOR"/>
    <property type="match status" value="1"/>
</dbReference>
<dbReference type="Pfam" id="PF14624">
    <property type="entry name" value="Vwaint"/>
    <property type="match status" value="1"/>
</dbReference>
<proteinExistence type="predicted"/>
<dbReference type="PANTHER" id="PTHR10579:SF43">
    <property type="entry name" value="ZINC FINGER (C3HC4-TYPE RING FINGER) FAMILY PROTEIN"/>
    <property type="match status" value="1"/>
</dbReference>
<feature type="non-terminal residue" evidence="3">
    <location>
        <position position="1"/>
    </location>
</feature>
<name>A0A146K3M2_9EUKA</name>
<dbReference type="AlphaFoldDB" id="A0A146K3M2"/>
<dbReference type="InterPro" id="IPR051266">
    <property type="entry name" value="CLCR"/>
</dbReference>
<protein>
    <submittedName>
        <fullName evidence="3">Hint-domain-containing protein</fullName>
    </submittedName>
</protein>
<evidence type="ECO:0000313" key="3">
    <source>
        <dbReference type="EMBL" id="JAP91038.1"/>
    </source>
</evidence>